<dbReference type="InterPro" id="IPR036374">
    <property type="entry name" value="OxRdtase_Mopterin-bd_sf"/>
</dbReference>
<evidence type="ECO:0000313" key="2">
    <source>
        <dbReference type="EMBL" id="BBA35035.1"/>
    </source>
</evidence>
<keyword evidence="1" id="KW-0472">Membrane</keyword>
<proteinExistence type="predicted"/>
<keyword evidence="1" id="KW-1133">Transmembrane helix</keyword>
<dbReference type="Gene3D" id="3.90.420.10">
    <property type="entry name" value="Oxidoreductase, molybdopterin-binding domain"/>
    <property type="match status" value="1"/>
</dbReference>
<dbReference type="Proteomes" id="UP000266313">
    <property type="component" value="Chromosome"/>
</dbReference>
<sequence>MLTLSAAAQADVALAGFLNAGSPSSFSITDLQSFGSTATVTVGDNTYTGVSLYSYLNTYLATDPTVPKNDILRDYVVATGASGTIVYSLGNLADANFGTQNSIIAFSDSNGALSAPSLIATDGAHVFDLTSLSVGHVDYPGLGTQGPSTSFSVFGDVSNPTTYTAAELPGSLAPHTEFTNPDGTPLVAGGGQGFTGVSLWDLLVAAGISTNPATLLKSYVVATGTDNYASVFGLEEIMPQYGNRGDLVAYANGSGGSLDSSGFARIVVPGDTRGGRYVSNLVSLEVVTVPVPPAVLLMLSGACVFVFTGRRQRSAA</sequence>
<protein>
    <submittedName>
        <fullName evidence="2">Oxidoreductase molybdopterin binding protein</fullName>
    </submittedName>
</protein>
<keyword evidence="1" id="KW-0812">Transmembrane</keyword>
<organism evidence="2 3">
    <name type="scientific">Methylocaldum marinum</name>
    <dbReference type="NCBI Taxonomy" id="1432792"/>
    <lineage>
        <taxon>Bacteria</taxon>
        <taxon>Pseudomonadati</taxon>
        <taxon>Pseudomonadota</taxon>
        <taxon>Gammaproteobacteria</taxon>
        <taxon>Methylococcales</taxon>
        <taxon>Methylococcaceae</taxon>
        <taxon>Methylocaldum</taxon>
    </lineage>
</organism>
<evidence type="ECO:0000256" key="1">
    <source>
        <dbReference type="SAM" id="Phobius"/>
    </source>
</evidence>
<feature type="transmembrane region" description="Helical" evidence="1">
    <location>
        <begin position="289"/>
        <end position="308"/>
    </location>
</feature>
<dbReference type="EMBL" id="AP017928">
    <property type="protein sequence ID" value="BBA35035.1"/>
    <property type="molecule type" value="Genomic_DNA"/>
</dbReference>
<name>A0A250KTQ8_9GAMM</name>
<dbReference type="AlphaFoldDB" id="A0A250KTQ8"/>
<evidence type="ECO:0000313" key="3">
    <source>
        <dbReference type="Proteomes" id="UP000266313"/>
    </source>
</evidence>
<keyword evidence="3" id="KW-1185">Reference proteome</keyword>
<accession>A0A250KTQ8</accession>
<gene>
    <name evidence="2" type="ORF">sS8_3092</name>
</gene>
<dbReference type="SUPFAM" id="SSF56524">
    <property type="entry name" value="Oxidoreductase molybdopterin-binding domain"/>
    <property type="match status" value="1"/>
</dbReference>
<reference evidence="2 3" key="1">
    <citation type="submission" date="2016-12" db="EMBL/GenBank/DDBJ databases">
        <title>Genome sequencing of Methylocaldum marinum.</title>
        <authorList>
            <person name="Takeuchi M."/>
            <person name="Kamagata Y."/>
            <person name="Hiraoka S."/>
            <person name="Oshima K."/>
            <person name="Hattori M."/>
            <person name="Iwasaki W."/>
        </authorList>
    </citation>
    <scope>NUCLEOTIDE SEQUENCE [LARGE SCALE GENOMIC DNA]</scope>
    <source>
        <strain evidence="2 3">S8</strain>
    </source>
</reference>
<dbReference type="KEGG" id="mmai:sS8_3092"/>